<dbReference type="HOGENOM" id="CLU_125862_0_0_2"/>
<dbReference type="eggNOG" id="arCOG10439">
    <property type="taxonomic scope" value="Archaea"/>
</dbReference>
<dbReference type="STRING" id="877455.Metbo_1693"/>
<evidence type="ECO:0008006" key="3">
    <source>
        <dbReference type="Google" id="ProtNLM"/>
    </source>
</evidence>
<evidence type="ECO:0000313" key="2">
    <source>
        <dbReference type="Proteomes" id="UP000007490"/>
    </source>
</evidence>
<dbReference type="EMBL" id="CP002551">
    <property type="protein sequence ID" value="ADZ09918.1"/>
    <property type="molecule type" value="Genomic_DNA"/>
</dbReference>
<organism evidence="1 2">
    <name type="scientific">Methanobacterium lacus (strain AL-21)</name>
    <dbReference type="NCBI Taxonomy" id="877455"/>
    <lineage>
        <taxon>Archaea</taxon>
        <taxon>Methanobacteriati</taxon>
        <taxon>Methanobacteriota</taxon>
        <taxon>Methanomada group</taxon>
        <taxon>Methanobacteria</taxon>
        <taxon>Methanobacteriales</taxon>
        <taxon>Methanobacteriaceae</taxon>
        <taxon>Methanobacterium</taxon>
    </lineage>
</organism>
<reference evidence="2" key="1">
    <citation type="submission" date="2011-02" db="EMBL/GenBank/DDBJ databases">
        <title>Complete sequence of Methanobacterium sp. AL-21.</title>
        <authorList>
            <consortium name="US DOE Joint Genome Institute"/>
            <person name="Lucas S."/>
            <person name="Copeland A."/>
            <person name="Lapidus A."/>
            <person name="Cheng J.-F."/>
            <person name="Goodwin L."/>
            <person name="Pitluck S."/>
            <person name="Chertkov O."/>
            <person name="Detter J.C."/>
            <person name="Han C."/>
            <person name="Tapia R."/>
            <person name="Land M."/>
            <person name="Hauser L."/>
            <person name="Kyrpides N."/>
            <person name="Ivanova N."/>
            <person name="Mikhailova N."/>
            <person name="Pagani I."/>
            <person name="Cadillo-Quiroz H."/>
            <person name="Imachi H."/>
            <person name="Zinder S."/>
            <person name="Liu W."/>
            <person name="Woyke T."/>
        </authorList>
    </citation>
    <scope>NUCLEOTIDE SEQUENCE [LARGE SCALE GENOMIC DNA]</scope>
    <source>
        <strain evidence="2">AL-21</strain>
    </source>
</reference>
<dbReference type="AlphaFoldDB" id="F0T9N9"/>
<dbReference type="Pfam" id="PF12663">
    <property type="entry name" value="DUF3788"/>
    <property type="match status" value="1"/>
</dbReference>
<accession>F0T9N9</accession>
<reference evidence="1 2" key="2">
    <citation type="journal article" date="2014" name="Int. J. Syst. Evol. Microbiol.">
        <title>Methanobacterium paludis sp. nov. and a novel strain of Methanobacterium lacus isolated from northern peatlands.</title>
        <authorList>
            <person name="Cadillo-Quiroz H."/>
            <person name="Brauer S.L."/>
            <person name="Goodson N."/>
            <person name="Yavitt J.B."/>
            <person name="Zinder S.H."/>
        </authorList>
    </citation>
    <scope>NUCLEOTIDE SEQUENCE [LARGE SCALE GENOMIC DNA]</scope>
    <source>
        <strain evidence="1 2">AL-21</strain>
    </source>
</reference>
<dbReference type="InterPro" id="IPR024265">
    <property type="entry name" value="DUF3788"/>
</dbReference>
<dbReference type="KEGG" id="mel:Metbo_1693"/>
<proteinExistence type="predicted"/>
<dbReference type="OrthoDB" id="69281at2157"/>
<sequence>MSWGVFTDKEIKPSDKHVYQSLGGVKPLWDTIVSFVEEKYGVDGEFIFYGKNFGWALRYRKSGRVLIALYPGNEEYTVQIILNKTQIEEVLESNITEETRNMIERTTMIREGKWLYLKVDEERDLDEIKTLITARSH</sequence>
<name>F0T9N9_METLA</name>
<protein>
    <recommendedName>
        <fullName evidence="3">DUF3788 domain-containing protein</fullName>
    </recommendedName>
</protein>
<dbReference type="GeneID" id="10278150"/>
<dbReference type="RefSeq" id="WP_013645269.1">
    <property type="nucleotide sequence ID" value="NC_015216.1"/>
</dbReference>
<gene>
    <name evidence="1" type="ordered locus">Metbo_1693</name>
</gene>
<dbReference type="Proteomes" id="UP000007490">
    <property type="component" value="Chromosome"/>
</dbReference>
<evidence type="ECO:0000313" key="1">
    <source>
        <dbReference type="EMBL" id="ADZ09918.1"/>
    </source>
</evidence>
<keyword evidence="2" id="KW-1185">Reference proteome</keyword>